<keyword evidence="5" id="KW-0677">Repeat</keyword>
<dbReference type="PROSITE" id="PS51089">
    <property type="entry name" value="HP"/>
    <property type="match status" value="1"/>
</dbReference>
<evidence type="ECO:0000256" key="9">
    <source>
        <dbReference type="SAM" id="MobiDB-lite"/>
    </source>
</evidence>
<dbReference type="InterPro" id="IPR003128">
    <property type="entry name" value="Villin_headpiece"/>
</dbReference>
<evidence type="ECO:0000313" key="13">
    <source>
        <dbReference type="Ensembl" id="ENSSMAP00000056137.1"/>
    </source>
</evidence>
<keyword evidence="10" id="KW-0472">Membrane</keyword>
<dbReference type="SUPFAM" id="SSF47050">
    <property type="entry name" value="VHP, Villin headpiece domain"/>
    <property type="match status" value="1"/>
</dbReference>
<keyword evidence="3" id="KW-0597">Phosphoprotein</keyword>
<dbReference type="FunFam" id="1.10.950.10:FF:000001">
    <property type="entry name" value="actin-binding LIM protein 1 isoform X2"/>
    <property type="match status" value="1"/>
</dbReference>
<dbReference type="GO" id="GO:0030032">
    <property type="term" value="P:lamellipodium assembly"/>
    <property type="evidence" value="ECO:0007669"/>
    <property type="project" value="TreeGrafter"/>
</dbReference>
<dbReference type="GO" id="GO:0046872">
    <property type="term" value="F:metal ion binding"/>
    <property type="evidence" value="ECO:0007669"/>
    <property type="project" value="UniProtKB-KW"/>
</dbReference>
<keyword evidence="10" id="KW-1133">Transmembrane helix</keyword>
<evidence type="ECO:0000313" key="14">
    <source>
        <dbReference type="Proteomes" id="UP000694558"/>
    </source>
</evidence>
<dbReference type="InterPro" id="IPR036886">
    <property type="entry name" value="Villin_headpiece_dom_sf"/>
</dbReference>
<keyword evidence="2" id="KW-0963">Cytoplasm</keyword>
<dbReference type="SMART" id="SM00132">
    <property type="entry name" value="LIM"/>
    <property type="match status" value="4"/>
</dbReference>
<evidence type="ECO:0008006" key="15">
    <source>
        <dbReference type="Google" id="ProtNLM"/>
    </source>
</evidence>
<dbReference type="PANTHER" id="PTHR24213">
    <property type="entry name" value="ACTIN-BINDING LIM PROTEIN"/>
    <property type="match status" value="1"/>
</dbReference>
<organism evidence="13 14">
    <name type="scientific">Scophthalmus maximus</name>
    <name type="common">Turbot</name>
    <name type="synonym">Psetta maxima</name>
    <dbReference type="NCBI Taxonomy" id="52904"/>
    <lineage>
        <taxon>Eukaryota</taxon>
        <taxon>Metazoa</taxon>
        <taxon>Chordata</taxon>
        <taxon>Craniata</taxon>
        <taxon>Vertebrata</taxon>
        <taxon>Euteleostomi</taxon>
        <taxon>Actinopterygii</taxon>
        <taxon>Neopterygii</taxon>
        <taxon>Teleostei</taxon>
        <taxon>Neoteleostei</taxon>
        <taxon>Acanthomorphata</taxon>
        <taxon>Carangaria</taxon>
        <taxon>Pleuronectiformes</taxon>
        <taxon>Pleuronectoidei</taxon>
        <taxon>Scophthalmidae</taxon>
        <taxon>Scophthalmus</taxon>
    </lineage>
</organism>
<dbReference type="GeneTree" id="ENSGT00950000182850"/>
<dbReference type="GO" id="GO:0007010">
    <property type="term" value="P:cytoskeleton organization"/>
    <property type="evidence" value="ECO:0007669"/>
    <property type="project" value="InterPro"/>
</dbReference>
<evidence type="ECO:0000256" key="3">
    <source>
        <dbReference type="ARBA" id="ARBA00022553"/>
    </source>
</evidence>
<evidence type="ECO:0000256" key="8">
    <source>
        <dbReference type="PROSITE-ProRule" id="PRU00125"/>
    </source>
</evidence>
<dbReference type="Pfam" id="PF02209">
    <property type="entry name" value="VHP"/>
    <property type="match status" value="1"/>
</dbReference>
<dbReference type="Ensembl" id="ENSSMAT00000051389.1">
    <property type="protein sequence ID" value="ENSSMAP00000056137.1"/>
    <property type="gene ID" value="ENSSMAG00000011393.2"/>
</dbReference>
<dbReference type="InterPro" id="IPR051618">
    <property type="entry name" value="Actin-binding_LIM"/>
</dbReference>
<evidence type="ECO:0000259" key="12">
    <source>
        <dbReference type="PROSITE" id="PS51089"/>
    </source>
</evidence>
<dbReference type="Gene3D" id="1.10.950.10">
    <property type="entry name" value="Villin headpiece domain"/>
    <property type="match status" value="1"/>
</dbReference>
<evidence type="ECO:0000256" key="2">
    <source>
        <dbReference type="ARBA" id="ARBA00022490"/>
    </source>
</evidence>
<evidence type="ECO:0000256" key="1">
    <source>
        <dbReference type="ARBA" id="ARBA00004496"/>
    </source>
</evidence>
<dbReference type="FunFam" id="2.10.110.10:FF:000003">
    <property type="entry name" value="actin-binding LIM protein 1 isoform X1"/>
    <property type="match status" value="1"/>
</dbReference>
<proteinExistence type="predicted"/>
<keyword evidence="7 8" id="KW-0440">LIM domain</keyword>
<dbReference type="Pfam" id="PF16182">
    <property type="entry name" value="AbLIM_anchor"/>
    <property type="match status" value="2"/>
</dbReference>
<dbReference type="PROSITE" id="PS50023">
    <property type="entry name" value="LIM_DOMAIN_2"/>
    <property type="match status" value="3"/>
</dbReference>
<feature type="domain" description="LIM zinc-binding" evidence="11">
    <location>
        <begin position="99"/>
        <end position="158"/>
    </location>
</feature>
<reference evidence="13" key="1">
    <citation type="submission" date="2023-05" db="EMBL/GenBank/DDBJ databases">
        <title>High-quality long-read genome of Scophthalmus maximus.</title>
        <authorList>
            <person name="Lien S."/>
            <person name="Martinez P."/>
        </authorList>
    </citation>
    <scope>NUCLEOTIDE SEQUENCE [LARGE SCALE GENOMIC DNA]</scope>
</reference>
<dbReference type="Pfam" id="PF00412">
    <property type="entry name" value="LIM"/>
    <property type="match status" value="4"/>
</dbReference>
<feature type="domain" description="HP" evidence="12">
    <location>
        <begin position="589"/>
        <end position="657"/>
    </location>
</feature>
<comment type="subcellular location">
    <subcellularLocation>
        <location evidence="1">Cytoplasm</location>
    </subcellularLocation>
</comment>
<dbReference type="CDD" id="cd09329">
    <property type="entry name" value="LIM3_abLIM"/>
    <property type="match status" value="1"/>
</dbReference>
<keyword evidence="10" id="KW-0812">Transmembrane</keyword>
<evidence type="ECO:0000256" key="10">
    <source>
        <dbReference type="SAM" id="Phobius"/>
    </source>
</evidence>
<feature type="transmembrane region" description="Helical" evidence="10">
    <location>
        <begin position="498"/>
        <end position="517"/>
    </location>
</feature>
<dbReference type="Gene3D" id="2.10.110.10">
    <property type="entry name" value="Cysteine Rich Protein"/>
    <property type="match status" value="4"/>
</dbReference>
<feature type="region of interest" description="Disordered" evidence="9">
    <location>
        <begin position="281"/>
        <end position="314"/>
    </location>
</feature>
<dbReference type="FunFam" id="2.10.110.10:FF:000007">
    <property type="entry name" value="actin-binding LIM protein 1 isoform X1"/>
    <property type="match status" value="1"/>
</dbReference>
<dbReference type="Proteomes" id="UP000694558">
    <property type="component" value="Chromosome 15"/>
</dbReference>
<feature type="compositionally biased region" description="Basic and acidic residues" evidence="9">
    <location>
        <begin position="282"/>
        <end position="293"/>
    </location>
</feature>
<evidence type="ECO:0000256" key="6">
    <source>
        <dbReference type="ARBA" id="ARBA00022833"/>
    </source>
</evidence>
<keyword evidence="4 8" id="KW-0479">Metal-binding</keyword>
<feature type="domain" description="LIM zinc-binding" evidence="11">
    <location>
        <begin position="166"/>
        <end position="225"/>
    </location>
</feature>
<dbReference type="SMART" id="SM00153">
    <property type="entry name" value="VHP"/>
    <property type="match status" value="1"/>
</dbReference>
<keyword evidence="6 8" id="KW-0862">Zinc</keyword>
<dbReference type="GO" id="GO:0051015">
    <property type="term" value="F:actin filament binding"/>
    <property type="evidence" value="ECO:0007669"/>
    <property type="project" value="TreeGrafter"/>
</dbReference>
<accession>A0A8D3D9C8</accession>
<dbReference type="CDD" id="cd09330">
    <property type="entry name" value="LIM4_abLIM"/>
    <property type="match status" value="1"/>
</dbReference>
<reference evidence="13" key="2">
    <citation type="submission" date="2025-08" db="UniProtKB">
        <authorList>
            <consortium name="Ensembl"/>
        </authorList>
    </citation>
    <scope>IDENTIFICATION</scope>
</reference>
<dbReference type="SUPFAM" id="SSF57716">
    <property type="entry name" value="Glucocorticoid receptor-like (DNA-binding domain)"/>
    <property type="match status" value="6"/>
</dbReference>
<dbReference type="CDD" id="cd09328">
    <property type="entry name" value="LIM2_abLIM"/>
    <property type="match status" value="1"/>
</dbReference>
<name>A0A8D3D9C8_SCOMX</name>
<evidence type="ECO:0000256" key="7">
    <source>
        <dbReference type="ARBA" id="ARBA00023038"/>
    </source>
</evidence>
<evidence type="ECO:0000256" key="5">
    <source>
        <dbReference type="ARBA" id="ARBA00022737"/>
    </source>
</evidence>
<sequence>MYLTLKLTFYDNDSSTCFSSLVVAHAQDTHHHSTEKPLIQCYKCGEPCKGEVLRVQNKHFHLKCFTCKVCGCDLAQGGFFMKNGDYLCTLDYQRMHGTRCNGCGDFVEGEVVTALGKTYHPACFVCTICKRPFPAGDRVTFNGKDCLCQYCVEPMSPGPKDILGSSNCAGCGRDIKNGQALLALDRQWHLGCFKCKACSKVLTGEYISKDGAPYCEKDYQIHFGVQCEACHQFITGKVLEAGDKHYHPSCARCSRCNQMFTEGEEMYLQGSTVWHPGCKNTTRTEERHRERPTRSSSESICSRPGSSIPGSPGHTIYAKVDNEILDYRDLAAIPKVKAIYDIERPDLITYEPMYTTSLDEREERQESVGESSRNMSPTPTTEVTYDRRERILQRSTSQGSIGSPVYNRHGYTPTLSRSPQHFHRPGTDPPSGRSSPLPLRPDNRPVTPPLSLTPKHFHLPGRSWSAPCHCSSLLSIYVSIFLSIYLSSDLSVHPSIYLSIYLNILYLGSAFAFSPLLSKLYRSITGRWQLNAPYISGDVLLSVLRQPQSTDFTQYNSYGDMCGGGRGESSYQNMLDSIARRFDLFTDQCLLLKVYPYEMLMITSRGRAKLPRDVDRTRLERHLAPETFFDIFGMEIQEFDRLPLWKRNDMKKKAKLF</sequence>
<dbReference type="InterPro" id="IPR001781">
    <property type="entry name" value="Znf_LIM"/>
</dbReference>
<evidence type="ECO:0000259" key="11">
    <source>
        <dbReference type="PROSITE" id="PS50023"/>
    </source>
</evidence>
<evidence type="ECO:0000256" key="4">
    <source>
        <dbReference type="ARBA" id="ARBA00022723"/>
    </source>
</evidence>
<dbReference type="PROSITE" id="PS00478">
    <property type="entry name" value="LIM_DOMAIN_1"/>
    <property type="match status" value="3"/>
</dbReference>
<gene>
    <name evidence="13" type="primary">LOC118284313</name>
</gene>
<feature type="compositionally biased region" description="Basic and acidic residues" evidence="9">
    <location>
        <begin position="358"/>
        <end position="367"/>
    </location>
</feature>
<dbReference type="GO" id="GO:0001725">
    <property type="term" value="C:stress fiber"/>
    <property type="evidence" value="ECO:0007669"/>
    <property type="project" value="TreeGrafter"/>
</dbReference>
<dbReference type="GO" id="GO:0060271">
    <property type="term" value="P:cilium assembly"/>
    <property type="evidence" value="ECO:0007669"/>
    <property type="project" value="TreeGrafter"/>
</dbReference>
<protein>
    <recommendedName>
        <fullName evidence="15">Actin binding LIM protein 1a</fullName>
    </recommendedName>
</protein>
<dbReference type="PANTHER" id="PTHR24213:SF18">
    <property type="entry name" value="ACTIN-BINDING LIM PROTEIN 1"/>
    <property type="match status" value="1"/>
</dbReference>
<dbReference type="AlphaFoldDB" id="A0A8D3D9C8"/>
<dbReference type="GO" id="GO:0005737">
    <property type="term" value="C:cytoplasm"/>
    <property type="evidence" value="ECO:0007669"/>
    <property type="project" value="UniProtKB-SubCell"/>
</dbReference>
<feature type="compositionally biased region" description="Polar residues" evidence="9">
    <location>
        <begin position="368"/>
        <end position="383"/>
    </location>
</feature>
<feature type="domain" description="LIM zinc-binding" evidence="11">
    <location>
        <begin position="39"/>
        <end position="98"/>
    </location>
</feature>
<dbReference type="InterPro" id="IPR032402">
    <property type="entry name" value="AbLIM_anchor"/>
</dbReference>
<feature type="region of interest" description="Disordered" evidence="9">
    <location>
        <begin position="354"/>
        <end position="451"/>
    </location>
</feature>
<dbReference type="FunFam" id="2.10.110.10:FF:000004">
    <property type="entry name" value="actin-binding LIM protein 1 isoform X1"/>
    <property type="match status" value="1"/>
</dbReference>
<dbReference type="FunFam" id="2.10.110.10:FF:000024">
    <property type="entry name" value="actin-binding LIM protein 1 isoform X1"/>
    <property type="match status" value="1"/>
</dbReference>
<dbReference type="CDD" id="cd09327">
    <property type="entry name" value="LIM1_abLIM"/>
    <property type="match status" value="1"/>
</dbReference>
<feature type="compositionally biased region" description="Low complexity" evidence="9">
    <location>
        <begin position="294"/>
        <end position="313"/>
    </location>
</feature>